<gene>
    <name evidence="2" type="ORF">CCAP1982_LOCUS7324</name>
</gene>
<reference evidence="2" key="1">
    <citation type="submission" date="2020-11" db="EMBL/GenBank/DDBJ databases">
        <authorList>
            <person name="Whitehead M."/>
        </authorList>
    </citation>
    <scope>NUCLEOTIDE SEQUENCE</scope>
    <source>
        <strain evidence="2">EGII</strain>
    </source>
</reference>
<dbReference type="Proteomes" id="UP000606786">
    <property type="component" value="Unassembled WGS sequence"/>
</dbReference>
<protein>
    <submittedName>
        <fullName evidence="2">(Mediterranean fruit fly) hypothetical protein</fullName>
    </submittedName>
</protein>
<sequence length="119" mass="12682">MSSVTGAGGRLPKVASILLAIVTQASFIAVAIGDALMIESTITTTTGKIITSCLLYYCIWRLTVEDHARASAFAESTSLCNWTLLLYVVGCSAVLKFAFLLLLLNTKTFYSSHDAAALV</sequence>
<comment type="caution">
    <text evidence="2">The sequence shown here is derived from an EMBL/GenBank/DDBJ whole genome shotgun (WGS) entry which is preliminary data.</text>
</comment>
<name>A0A811UJ64_CERCA</name>
<feature type="transmembrane region" description="Helical" evidence="1">
    <location>
        <begin position="84"/>
        <end position="104"/>
    </location>
</feature>
<keyword evidence="3" id="KW-1185">Reference proteome</keyword>
<dbReference type="EMBL" id="CAJHJT010000012">
    <property type="protein sequence ID" value="CAD6998770.1"/>
    <property type="molecule type" value="Genomic_DNA"/>
</dbReference>
<dbReference type="AlphaFoldDB" id="A0A811UJ64"/>
<feature type="transmembrane region" description="Helical" evidence="1">
    <location>
        <begin position="45"/>
        <end position="64"/>
    </location>
</feature>
<keyword evidence="1" id="KW-0472">Membrane</keyword>
<evidence type="ECO:0000313" key="2">
    <source>
        <dbReference type="EMBL" id="CAD6998770.1"/>
    </source>
</evidence>
<evidence type="ECO:0000313" key="3">
    <source>
        <dbReference type="Proteomes" id="UP000606786"/>
    </source>
</evidence>
<evidence type="ECO:0000256" key="1">
    <source>
        <dbReference type="SAM" id="Phobius"/>
    </source>
</evidence>
<feature type="transmembrane region" description="Helical" evidence="1">
    <location>
        <begin position="14"/>
        <end position="33"/>
    </location>
</feature>
<accession>A0A811UJ64</accession>
<proteinExistence type="predicted"/>
<keyword evidence="1" id="KW-0812">Transmembrane</keyword>
<keyword evidence="1" id="KW-1133">Transmembrane helix</keyword>
<organism evidence="2 3">
    <name type="scientific">Ceratitis capitata</name>
    <name type="common">Mediterranean fruit fly</name>
    <name type="synonym">Tephritis capitata</name>
    <dbReference type="NCBI Taxonomy" id="7213"/>
    <lineage>
        <taxon>Eukaryota</taxon>
        <taxon>Metazoa</taxon>
        <taxon>Ecdysozoa</taxon>
        <taxon>Arthropoda</taxon>
        <taxon>Hexapoda</taxon>
        <taxon>Insecta</taxon>
        <taxon>Pterygota</taxon>
        <taxon>Neoptera</taxon>
        <taxon>Endopterygota</taxon>
        <taxon>Diptera</taxon>
        <taxon>Brachycera</taxon>
        <taxon>Muscomorpha</taxon>
        <taxon>Tephritoidea</taxon>
        <taxon>Tephritidae</taxon>
        <taxon>Ceratitis</taxon>
        <taxon>Ceratitis</taxon>
    </lineage>
</organism>